<keyword evidence="14" id="KW-1185">Reference proteome</keyword>
<dbReference type="Pfam" id="PF02578">
    <property type="entry name" value="Cu-oxidase_4"/>
    <property type="match status" value="1"/>
</dbReference>
<comment type="similarity">
    <text evidence="4 12">Belongs to the purine nucleoside phosphorylase YfiH/LACC1 family.</text>
</comment>
<dbReference type="InterPro" id="IPR038371">
    <property type="entry name" value="Cu_polyphenol_OxRdtase_sf"/>
</dbReference>
<evidence type="ECO:0000256" key="7">
    <source>
        <dbReference type="ARBA" id="ARBA00022801"/>
    </source>
</evidence>
<keyword evidence="5" id="KW-0808">Transferase</keyword>
<dbReference type="AlphaFoldDB" id="A0A084H3K3"/>
<evidence type="ECO:0000256" key="5">
    <source>
        <dbReference type="ARBA" id="ARBA00022679"/>
    </source>
</evidence>
<evidence type="ECO:0000256" key="4">
    <source>
        <dbReference type="ARBA" id="ARBA00007353"/>
    </source>
</evidence>
<dbReference type="GO" id="GO:0016787">
    <property type="term" value="F:hydrolase activity"/>
    <property type="evidence" value="ECO:0007669"/>
    <property type="project" value="UniProtKB-KW"/>
</dbReference>
<dbReference type="SUPFAM" id="SSF64438">
    <property type="entry name" value="CNF1/YfiH-like putative cysteine hydrolases"/>
    <property type="match status" value="1"/>
</dbReference>
<evidence type="ECO:0000256" key="2">
    <source>
        <dbReference type="ARBA" id="ARBA00001947"/>
    </source>
</evidence>
<dbReference type="CDD" id="cd16833">
    <property type="entry name" value="YfiH"/>
    <property type="match status" value="1"/>
</dbReference>
<protein>
    <recommendedName>
        <fullName evidence="12">Purine nucleoside phosphorylase</fullName>
    </recommendedName>
</protein>
<evidence type="ECO:0000256" key="12">
    <source>
        <dbReference type="RuleBase" id="RU361274"/>
    </source>
</evidence>
<gene>
    <name evidence="13" type="ORF">GS18_0204360</name>
</gene>
<dbReference type="GO" id="GO:0005507">
    <property type="term" value="F:copper ion binding"/>
    <property type="evidence" value="ECO:0007669"/>
    <property type="project" value="TreeGrafter"/>
</dbReference>
<proteinExistence type="inferred from homology"/>
<dbReference type="Gene3D" id="3.60.140.10">
    <property type="entry name" value="CNF1/YfiH-like putative cysteine hydrolases"/>
    <property type="match status" value="1"/>
</dbReference>
<evidence type="ECO:0000256" key="6">
    <source>
        <dbReference type="ARBA" id="ARBA00022723"/>
    </source>
</evidence>
<name>A0A084H3K3_METID</name>
<accession>A0A084H3K3</accession>
<comment type="caution">
    <text evidence="13">The sequence shown here is derived from an EMBL/GenBank/DDBJ whole genome shotgun (WGS) entry which is preliminary data.</text>
</comment>
<evidence type="ECO:0000256" key="11">
    <source>
        <dbReference type="ARBA" id="ARBA00049893"/>
    </source>
</evidence>
<keyword evidence="8" id="KW-0862">Zinc</keyword>
<evidence type="ECO:0000256" key="8">
    <source>
        <dbReference type="ARBA" id="ARBA00022833"/>
    </source>
</evidence>
<keyword evidence="7" id="KW-0378">Hydrolase</keyword>
<comment type="cofactor">
    <cofactor evidence="2">
        <name>Zn(2+)</name>
        <dbReference type="ChEBI" id="CHEBI:29105"/>
    </cofactor>
</comment>
<organism evidence="13 14">
    <name type="scientific">Metabacillus indicus</name>
    <name type="common">Bacillus indicus</name>
    <dbReference type="NCBI Taxonomy" id="246786"/>
    <lineage>
        <taxon>Bacteria</taxon>
        <taxon>Bacillati</taxon>
        <taxon>Bacillota</taxon>
        <taxon>Bacilli</taxon>
        <taxon>Bacillales</taxon>
        <taxon>Bacillaceae</taxon>
        <taxon>Metabacillus</taxon>
    </lineage>
</organism>
<evidence type="ECO:0000256" key="9">
    <source>
        <dbReference type="ARBA" id="ARBA00047989"/>
    </source>
</evidence>
<dbReference type="InterPro" id="IPR011324">
    <property type="entry name" value="Cytotoxic_necrot_fac-like_cat"/>
</dbReference>
<dbReference type="RefSeq" id="WP_029284989.1">
    <property type="nucleotide sequence ID" value="NZ_JNVC02000001.1"/>
</dbReference>
<dbReference type="Proteomes" id="UP000028549">
    <property type="component" value="Unassembled WGS sequence"/>
</dbReference>
<comment type="function">
    <text evidence="3">Purine nucleoside enzyme that catalyzes the phosphorolysis of adenosine and inosine nucleosides, yielding D-ribose 1-phosphate and the respective free bases, adenine and hypoxanthine. Also catalyzes the phosphorolysis of S-methyl-5'-thioadenosine into adenine and S-methyl-5-thio-alpha-D-ribose 1-phosphate. Also has adenosine deaminase activity.</text>
</comment>
<dbReference type="InterPro" id="IPR003730">
    <property type="entry name" value="Cu_polyphenol_OxRdtase"/>
</dbReference>
<evidence type="ECO:0000313" key="14">
    <source>
        <dbReference type="Proteomes" id="UP000028549"/>
    </source>
</evidence>
<comment type="catalytic activity">
    <reaction evidence="1">
        <text>inosine + phosphate = alpha-D-ribose 1-phosphate + hypoxanthine</text>
        <dbReference type="Rhea" id="RHEA:27646"/>
        <dbReference type="ChEBI" id="CHEBI:17368"/>
        <dbReference type="ChEBI" id="CHEBI:17596"/>
        <dbReference type="ChEBI" id="CHEBI:43474"/>
        <dbReference type="ChEBI" id="CHEBI:57720"/>
        <dbReference type="EC" id="2.4.2.1"/>
    </reaction>
    <physiologicalReaction direction="left-to-right" evidence="1">
        <dbReference type="Rhea" id="RHEA:27647"/>
    </physiologicalReaction>
</comment>
<comment type="catalytic activity">
    <reaction evidence="10">
        <text>adenosine + phosphate = alpha-D-ribose 1-phosphate + adenine</text>
        <dbReference type="Rhea" id="RHEA:27642"/>
        <dbReference type="ChEBI" id="CHEBI:16335"/>
        <dbReference type="ChEBI" id="CHEBI:16708"/>
        <dbReference type="ChEBI" id="CHEBI:43474"/>
        <dbReference type="ChEBI" id="CHEBI:57720"/>
        <dbReference type="EC" id="2.4.2.1"/>
    </reaction>
    <physiologicalReaction direction="left-to-right" evidence="10">
        <dbReference type="Rhea" id="RHEA:27643"/>
    </physiologicalReaction>
</comment>
<evidence type="ECO:0000313" key="13">
    <source>
        <dbReference type="EMBL" id="KEZ54165.1"/>
    </source>
</evidence>
<comment type="catalytic activity">
    <reaction evidence="11">
        <text>S-methyl-5'-thioadenosine + phosphate = 5-(methylsulfanyl)-alpha-D-ribose 1-phosphate + adenine</text>
        <dbReference type="Rhea" id="RHEA:11852"/>
        <dbReference type="ChEBI" id="CHEBI:16708"/>
        <dbReference type="ChEBI" id="CHEBI:17509"/>
        <dbReference type="ChEBI" id="CHEBI:43474"/>
        <dbReference type="ChEBI" id="CHEBI:58533"/>
        <dbReference type="EC" id="2.4.2.28"/>
    </reaction>
    <physiologicalReaction direction="left-to-right" evidence="11">
        <dbReference type="Rhea" id="RHEA:11853"/>
    </physiologicalReaction>
</comment>
<dbReference type="PANTHER" id="PTHR30616">
    <property type="entry name" value="UNCHARACTERIZED PROTEIN YFIH"/>
    <property type="match status" value="1"/>
</dbReference>
<dbReference type="EMBL" id="JNVC02000001">
    <property type="protein sequence ID" value="KEZ54165.1"/>
    <property type="molecule type" value="Genomic_DNA"/>
</dbReference>
<dbReference type="PANTHER" id="PTHR30616:SF2">
    <property type="entry name" value="PURINE NUCLEOSIDE PHOSPHORYLASE LACC1"/>
    <property type="match status" value="1"/>
</dbReference>
<dbReference type="OrthoDB" id="4279at2"/>
<evidence type="ECO:0000256" key="10">
    <source>
        <dbReference type="ARBA" id="ARBA00048968"/>
    </source>
</evidence>
<evidence type="ECO:0000256" key="1">
    <source>
        <dbReference type="ARBA" id="ARBA00000553"/>
    </source>
</evidence>
<keyword evidence="6" id="KW-0479">Metal-binding</keyword>
<evidence type="ECO:0000256" key="3">
    <source>
        <dbReference type="ARBA" id="ARBA00003215"/>
    </source>
</evidence>
<dbReference type="GO" id="GO:0017061">
    <property type="term" value="F:S-methyl-5-thioadenosine phosphorylase activity"/>
    <property type="evidence" value="ECO:0007669"/>
    <property type="project" value="UniProtKB-EC"/>
</dbReference>
<dbReference type="STRING" id="246786.GS18_0204360"/>
<reference evidence="13 14" key="1">
    <citation type="journal article" date="2005" name="Int. J. Syst. Evol. Microbiol.">
        <title>Bacillus cibi sp. nov., isolated from jeotgal, a traditional Korean fermented seafood.</title>
        <authorList>
            <person name="Yoon J.H."/>
            <person name="Lee C.H."/>
            <person name="Oh T.K."/>
        </authorList>
    </citation>
    <scope>NUCLEOTIDE SEQUENCE [LARGE SCALE GENOMIC DNA]</scope>
    <source>
        <strain evidence="13 14">DSM 16189</strain>
    </source>
</reference>
<dbReference type="NCBIfam" id="TIGR00726">
    <property type="entry name" value="peptidoglycan editing factor PgeF"/>
    <property type="match status" value="1"/>
</dbReference>
<comment type="catalytic activity">
    <reaction evidence="9">
        <text>adenosine + H2O + H(+) = inosine + NH4(+)</text>
        <dbReference type="Rhea" id="RHEA:24408"/>
        <dbReference type="ChEBI" id="CHEBI:15377"/>
        <dbReference type="ChEBI" id="CHEBI:15378"/>
        <dbReference type="ChEBI" id="CHEBI:16335"/>
        <dbReference type="ChEBI" id="CHEBI:17596"/>
        <dbReference type="ChEBI" id="CHEBI:28938"/>
        <dbReference type="EC" id="3.5.4.4"/>
    </reaction>
    <physiologicalReaction direction="left-to-right" evidence="9">
        <dbReference type="Rhea" id="RHEA:24409"/>
    </physiologicalReaction>
</comment>
<sequence length="279" mass="31079">MTQNPLNLQHETYLNSPDWEQLNEDLIIGFTTKNGGVSSGHFQSLNLGLHVHDNPESVTQNRQIIASAVKVPLEQWVYADQVHDSSIYKARREDRSKGTMNYASAVPETDGLYTDEEDLMLSLCYADCVPLFFYEPEKRLVGTAHAGWKGSVLDIGGKMARTWTKNEGVPAKSIYAIIGPSIGPCCYTVDDYVIDRVNKALSKDFPSPYEEVSAGQYSLDLKLLNKYLLLKAGLSESRILTSPLCTSCESSLFFSHRRDQGKTGRMAGFIGLKGRQKQL</sequence>